<dbReference type="AlphaFoldDB" id="A0A6C0ENI2"/>
<evidence type="ECO:0000259" key="3">
    <source>
        <dbReference type="PROSITE" id="PS50600"/>
    </source>
</evidence>
<dbReference type="PROSITE" id="PS50600">
    <property type="entry name" value="ULP_PROTEASE"/>
    <property type="match status" value="1"/>
</dbReference>
<proteinExistence type="predicted"/>
<dbReference type="GO" id="GO:0006508">
    <property type="term" value="P:proteolysis"/>
    <property type="evidence" value="ECO:0007669"/>
    <property type="project" value="UniProtKB-KW"/>
</dbReference>
<dbReference type="GO" id="GO:0008234">
    <property type="term" value="F:cysteine-type peptidase activity"/>
    <property type="evidence" value="ECO:0007669"/>
    <property type="project" value="InterPro"/>
</dbReference>
<dbReference type="EMBL" id="MN738902">
    <property type="protein sequence ID" value="QHT30567.1"/>
    <property type="molecule type" value="Genomic_DNA"/>
</dbReference>
<organism evidence="4">
    <name type="scientific">viral metagenome</name>
    <dbReference type="NCBI Taxonomy" id="1070528"/>
    <lineage>
        <taxon>unclassified sequences</taxon>
        <taxon>metagenomes</taxon>
        <taxon>organismal metagenomes</taxon>
    </lineage>
</organism>
<evidence type="ECO:0000256" key="1">
    <source>
        <dbReference type="ARBA" id="ARBA00022670"/>
    </source>
</evidence>
<evidence type="ECO:0000313" key="4">
    <source>
        <dbReference type="EMBL" id="QHT30567.1"/>
    </source>
</evidence>
<dbReference type="InterPro" id="IPR003653">
    <property type="entry name" value="Peptidase_C48_C"/>
</dbReference>
<protein>
    <recommendedName>
        <fullName evidence="3">Ubiquitin-like protease family profile domain-containing protein</fullName>
    </recommendedName>
</protein>
<feature type="domain" description="Ubiquitin-like protease family profile" evidence="3">
    <location>
        <begin position="89"/>
        <end position="265"/>
    </location>
</feature>
<dbReference type="InterPro" id="IPR038765">
    <property type="entry name" value="Papain-like_cys_pep_sf"/>
</dbReference>
<dbReference type="SUPFAM" id="SSF54001">
    <property type="entry name" value="Cysteine proteinases"/>
    <property type="match status" value="1"/>
</dbReference>
<name>A0A6C0ENI2_9ZZZZ</name>
<evidence type="ECO:0000256" key="2">
    <source>
        <dbReference type="ARBA" id="ARBA00022801"/>
    </source>
</evidence>
<keyword evidence="2" id="KW-0378">Hydrolase</keyword>
<keyword evidence="1" id="KW-0645">Protease</keyword>
<reference evidence="4" key="1">
    <citation type="journal article" date="2020" name="Nature">
        <title>Giant virus diversity and host interactions through global metagenomics.</title>
        <authorList>
            <person name="Schulz F."/>
            <person name="Roux S."/>
            <person name="Paez-Espino D."/>
            <person name="Jungbluth S."/>
            <person name="Walsh D.A."/>
            <person name="Denef V.J."/>
            <person name="McMahon K.D."/>
            <person name="Konstantinidis K.T."/>
            <person name="Eloe-Fadrosh E.A."/>
            <person name="Kyrpides N.C."/>
            <person name="Woyke T."/>
        </authorList>
    </citation>
    <scope>NUCLEOTIDE SEQUENCE</scope>
    <source>
        <strain evidence="4">GVMAG-M-3300009151-35</strain>
    </source>
</reference>
<accession>A0A6C0ENI2</accession>
<sequence length="310" mass="36804">MSFCSPTASNKSFCYSFDSLIKVALAWNHLKPTDKIIFNSDINDQKLYDKIKLKLCKFTKTNDDNYWAWIDIIKLLNNNKNSKISKVMRDIEKKELRPAQPIEWINNKTEWLSNFDIDNVLTQYQNKKELYYKFHGVFTIDFYTKKPNGICKYYQECDINMKNIINSDKKYFGFVTNLCKFDEPGTHWTSSFFILDPSLKSYGAYYYDSVKRPIPKLLKPVFIDIQEQMNKIYPHKKFNINISNIAHQKTNTECGVFSIAFQTRWLSLLHKNSTNASFDTVINFKKMNDDVMKLLRFRFFRPNSRTILKK</sequence>